<accession>A0A8S5R7Q6</accession>
<evidence type="ECO:0008006" key="2">
    <source>
        <dbReference type="Google" id="ProtNLM"/>
    </source>
</evidence>
<proteinExistence type="predicted"/>
<name>A0A8S5R7Q6_9VIRU</name>
<reference evidence="1" key="1">
    <citation type="journal article" date="2021" name="Proc. Natl. Acad. Sci. U.S.A.">
        <title>A Catalog of Tens of Thousands of Viruses from Human Metagenomes Reveals Hidden Associations with Chronic Diseases.</title>
        <authorList>
            <person name="Tisza M.J."/>
            <person name="Buck C.B."/>
        </authorList>
    </citation>
    <scope>NUCLEOTIDE SEQUENCE</scope>
    <source>
        <strain evidence="1">Ctah610</strain>
    </source>
</reference>
<protein>
    <recommendedName>
        <fullName evidence="2">DUF3168 domain-containing protein</fullName>
    </recommendedName>
</protein>
<organism evidence="1">
    <name type="scientific">virus sp. ctah610</name>
    <dbReference type="NCBI Taxonomy" id="2826807"/>
    <lineage>
        <taxon>Viruses</taxon>
    </lineage>
</organism>
<dbReference type="EMBL" id="BK015827">
    <property type="protein sequence ID" value="DAE27045.1"/>
    <property type="molecule type" value="Genomic_DNA"/>
</dbReference>
<evidence type="ECO:0000313" key="1">
    <source>
        <dbReference type="EMBL" id="DAE27045.1"/>
    </source>
</evidence>
<sequence length="137" mass="15391">MCLEVINVENRVLTNVKTYISDVCQTVQNDNTKFPTSFPAVSVEQIDNPDTAVDLENTENAVVSMIEIQSFSNKNITEAKTIINKACDAMRVMGYERRYGPSKVTNAADTNVFRMVARFRRIVSSVDEIEKFETKGA</sequence>